<reference evidence="5" key="3">
    <citation type="journal article" date="2018" name="Plant J.">
        <title>The Sorghum bicolor reference genome: improved assembly, gene annotations, a transcriptome atlas, and signatures of genome organization.</title>
        <authorList>
            <person name="McCormick R.F."/>
            <person name="Truong S.K."/>
            <person name="Sreedasyam A."/>
            <person name="Jenkins J."/>
            <person name="Shu S."/>
            <person name="Sims D."/>
            <person name="Kennedy M."/>
            <person name="Amirebrahimi M."/>
            <person name="Weers B.D."/>
            <person name="McKinley B."/>
            <person name="Mattison A."/>
            <person name="Morishige D.T."/>
            <person name="Grimwood J."/>
            <person name="Schmutz J."/>
            <person name="Mullet J.E."/>
        </authorList>
    </citation>
    <scope>NUCLEOTIDE SEQUENCE [LARGE SCALE GENOMIC DNA]</scope>
    <source>
        <strain evidence="5">cv. BTx623</strain>
    </source>
</reference>
<sequence>MMGEASEAVAALHAGGEDGGGGVATGGCWVSGSTAGSASASSGIGTASSGSSSSSSSLFSSTTTWSVGDEDEDGDCATSSSRPAADRRRRHRHFSSLSSSSSSSMSSESEASQMNGAAGGPLYGMSTMRDDLPPAQGLRTGLSMYYKGRSESFTSLADVICVEDLAKKTTLYIRRPKASRRHAAALGVKNRLSKTVARKEPPRGRKPAASECQGKLYRC</sequence>
<feature type="region of interest" description="Disordered" evidence="3">
    <location>
        <begin position="14"/>
        <end position="131"/>
    </location>
</feature>
<feature type="region of interest" description="Disordered" evidence="3">
    <location>
        <begin position="195"/>
        <end position="219"/>
    </location>
</feature>
<dbReference type="PANTHER" id="PTHR33172">
    <property type="entry name" value="OS08G0516900 PROTEIN"/>
    <property type="match status" value="1"/>
</dbReference>
<dbReference type="Gramene" id="KXG20189">
    <property type="protein sequence ID" value="KXG20189"/>
    <property type="gene ID" value="SORBI_3010G168100"/>
</dbReference>
<dbReference type="InterPro" id="IPR051992">
    <property type="entry name" value="OxStress_Response_Reg"/>
</dbReference>
<dbReference type="OrthoDB" id="694201at2759"/>
<dbReference type="AlphaFoldDB" id="A0A194YJP1"/>
<feature type="compositionally biased region" description="Low complexity" evidence="3">
    <location>
        <begin position="95"/>
        <end position="112"/>
    </location>
</feature>
<protein>
    <submittedName>
        <fullName evidence="4">Uncharacterized protein</fullName>
    </submittedName>
</protein>
<dbReference type="GO" id="GO:0005634">
    <property type="term" value="C:nucleus"/>
    <property type="evidence" value="ECO:0007669"/>
    <property type="project" value="UniProtKB-SubCell"/>
</dbReference>
<evidence type="ECO:0000256" key="3">
    <source>
        <dbReference type="SAM" id="MobiDB-lite"/>
    </source>
</evidence>
<dbReference type="Proteomes" id="UP000000768">
    <property type="component" value="Chromosome 10"/>
</dbReference>
<keyword evidence="2" id="KW-0539">Nucleus</keyword>
<dbReference type="GO" id="GO:0006950">
    <property type="term" value="P:response to stress"/>
    <property type="evidence" value="ECO:0007669"/>
    <property type="project" value="UniProtKB-ARBA"/>
</dbReference>
<dbReference type="InParanoid" id="A0A194YJP1"/>
<evidence type="ECO:0000256" key="2">
    <source>
        <dbReference type="ARBA" id="ARBA00023242"/>
    </source>
</evidence>
<dbReference type="Gramene" id="OQU76576">
    <property type="protein sequence ID" value="OQU76576"/>
    <property type="gene ID" value="SORBI_3010G168100"/>
</dbReference>
<name>A0A194YJP1_SORBI</name>
<dbReference type="OMA" id="YIRRPKA"/>
<feature type="compositionally biased region" description="Low complexity" evidence="3">
    <location>
        <begin position="31"/>
        <end position="66"/>
    </location>
</feature>
<evidence type="ECO:0000313" key="5">
    <source>
        <dbReference type="Proteomes" id="UP000000768"/>
    </source>
</evidence>
<evidence type="ECO:0000313" key="4">
    <source>
        <dbReference type="EMBL" id="KXG20189.1"/>
    </source>
</evidence>
<reference evidence="4 5" key="1">
    <citation type="journal article" date="2009" name="Nature">
        <title>The Sorghum bicolor genome and the diversification of grasses.</title>
        <authorList>
            <person name="Paterson A.H."/>
            <person name="Bowers J.E."/>
            <person name="Bruggmann R."/>
            <person name="Dubchak I."/>
            <person name="Grimwood J."/>
            <person name="Gundlach H."/>
            <person name="Haberer G."/>
            <person name="Hellsten U."/>
            <person name="Mitros T."/>
            <person name="Poliakov A."/>
            <person name="Schmutz J."/>
            <person name="Spannagl M."/>
            <person name="Tang H."/>
            <person name="Wang X."/>
            <person name="Wicker T."/>
            <person name="Bharti A.K."/>
            <person name="Chapman J."/>
            <person name="Feltus F.A."/>
            <person name="Gowik U."/>
            <person name="Grigoriev I.V."/>
            <person name="Lyons E."/>
            <person name="Maher C.A."/>
            <person name="Martis M."/>
            <person name="Narechania A."/>
            <person name="Otillar R.P."/>
            <person name="Penning B.W."/>
            <person name="Salamov A.A."/>
            <person name="Wang Y."/>
            <person name="Zhang L."/>
            <person name="Carpita N.C."/>
            <person name="Freeling M."/>
            <person name="Gingle A.R."/>
            <person name="Hash C.T."/>
            <person name="Keller B."/>
            <person name="Klein P."/>
            <person name="Kresovich S."/>
            <person name="McCann M.C."/>
            <person name="Ming R."/>
            <person name="Peterson D.G."/>
            <person name="Mehboob-ur-Rahman"/>
            <person name="Ware D."/>
            <person name="Westhoff P."/>
            <person name="Mayer K.F."/>
            <person name="Messing J."/>
            <person name="Rokhsar D.S."/>
        </authorList>
    </citation>
    <scope>NUCLEOTIDE SEQUENCE [LARGE SCALE GENOMIC DNA]</scope>
    <source>
        <strain evidence="5">cv. BTx623</strain>
    </source>
</reference>
<accession>A0A194YJP1</accession>
<reference evidence="4" key="2">
    <citation type="submission" date="2017-02" db="EMBL/GenBank/DDBJ databases">
        <title>WGS assembly of Sorghum bicolor.</title>
        <authorList>
            <person name="Paterson A."/>
            <person name="Mullet J."/>
            <person name="Bowers J."/>
            <person name="Bruggmann R."/>
            <person name="Dubchak I."/>
            <person name="Grimwood J."/>
            <person name="Gundlach H."/>
            <person name="Haberer G."/>
            <person name="Hellsten U."/>
            <person name="Mitros T."/>
            <person name="Poliakov A."/>
            <person name="Schmutz J."/>
            <person name="Spannagl M."/>
            <person name="Tang H."/>
            <person name="Wang X."/>
            <person name="Wicker T."/>
            <person name="Bharti A."/>
            <person name="Chapman J."/>
            <person name="Feltus F."/>
            <person name="Gowik U."/>
            <person name="Grigoriev I."/>
            <person name="Lyons E."/>
            <person name="Maher C."/>
            <person name="Martis M."/>
            <person name="Narechania A."/>
            <person name="Otillar R."/>
            <person name="Penning B."/>
            <person name="Salamov A."/>
            <person name="Wang Y."/>
            <person name="Zhang L."/>
            <person name="Carpita N."/>
            <person name="Freeling M."/>
            <person name="Gingle A."/>
            <person name="Hash C."/>
            <person name="Keller B."/>
            <person name="Klein P."/>
            <person name="Kresovich S."/>
            <person name="Mccann M."/>
            <person name="Ming R."/>
            <person name="Peterson D."/>
            <person name="Rahman M."/>
            <person name="Ware D."/>
            <person name="Westhoff P."/>
            <person name="Mayer K."/>
            <person name="Messing J."/>
            <person name="Sims D."/>
            <person name="Jenkins J."/>
            <person name="Shu S."/>
            <person name="Rokhsar D."/>
        </authorList>
    </citation>
    <scope>NUCLEOTIDE SEQUENCE</scope>
</reference>
<proteinExistence type="predicted"/>
<keyword evidence="5" id="KW-1185">Reference proteome</keyword>
<organism evidence="4 5">
    <name type="scientific">Sorghum bicolor</name>
    <name type="common">Sorghum</name>
    <name type="synonym">Sorghum vulgare</name>
    <dbReference type="NCBI Taxonomy" id="4558"/>
    <lineage>
        <taxon>Eukaryota</taxon>
        <taxon>Viridiplantae</taxon>
        <taxon>Streptophyta</taxon>
        <taxon>Embryophyta</taxon>
        <taxon>Tracheophyta</taxon>
        <taxon>Spermatophyta</taxon>
        <taxon>Magnoliopsida</taxon>
        <taxon>Liliopsida</taxon>
        <taxon>Poales</taxon>
        <taxon>Poaceae</taxon>
        <taxon>PACMAD clade</taxon>
        <taxon>Panicoideae</taxon>
        <taxon>Andropogonodae</taxon>
        <taxon>Andropogoneae</taxon>
        <taxon>Sorghinae</taxon>
        <taxon>Sorghum</taxon>
    </lineage>
</organism>
<gene>
    <name evidence="4" type="ORF">SORBI_3010G168100</name>
</gene>
<dbReference type="eggNOG" id="ENOG502SC1I">
    <property type="taxonomic scope" value="Eukaryota"/>
</dbReference>
<evidence type="ECO:0000256" key="1">
    <source>
        <dbReference type="ARBA" id="ARBA00004123"/>
    </source>
</evidence>
<dbReference type="STRING" id="4558.A0A194YJP1"/>
<dbReference type="EMBL" id="CM000769">
    <property type="protein sequence ID" value="KXG20189.1"/>
    <property type="molecule type" value="Genomic_DNA"/>
</dbReference>
<dbReference type="PANTHER" id="PTHR33172:SF29">
    <property type="entry name" value="OS06G0559400 PROTEIN"/>
    <property type="match status" value="1"/>
</dbReference>
<dbReference type="EMBL" id="CM000769">
    <property type="protein sequence ID" value="OQU76576.1"/>
    <property type="molecule type" value="Genomic_DNA"/>
</dbReference>
<comment type="subcellular location">
    <subcellularLocation>
        <location evidence="1">Nucleus</location>
    </subcellularLocation>
</comment>